<feature type="transmembrane region" description="Helical" evidence="1">
    <location>
        <begin position="34"/>
        <end position="52"/>
    </location>
</feature>
<keyword evidence="1" id="KW-0472">Membrane</keyword>
<organism evidence="2 3">
    <name type="scientific">Acropora cervicornis</name>
    <name type="common">Staghorn coral</name>
    <dbReference type="NCBI Taxonomy" id="6130"/>
    <lineage>
        <taxon>Eukaryota</taxon>
        <taxon>Metazoa</taxon>
        <taxon>Cnidaria</taxon>
        <taxon>Anthozoa</taxon>
        <taxon>Hexacorallia</taxon>
        <taxon>Scleractinia</taxon>
        <taxon>Astrocoeniina</taxon>
        <taxon>Acroporidae</taxon>
        <taxon>Acropora</taxon>
    </lineage>
</organism>
<keyword evidence="1" id="KW-1133">Transmembrane helix</keyword>
<evidence type="ECO:0000313" key="3">
    <source>
        <dbReference type="Proteomes" id="UP001249851"/>
    </source>
</evidence>
<evidence type="ECO:0000313" key="2">
    <source>
        <dbReference type="EMBL" id="KAK2557663.1"/>
    </source>
</evidence>
<dbReference type="AlphaFoldDB" id="A0AAD9QAC2"/>
<protein>
    <submittedName>
        <fullName evidence="2">Uncharacterized protein</fullName>
    </submittedName>
</protein>
<sequence>MEPLYPKKKINLMIYTIPKITQFKNNGMHVEDASHFWFIPLICGSYLLQIFYRTDMKYVKNHQINVHYDAIKQTFDVKARKGGGSETKSKLKFHSRNLIPMFKKLTSFPSLIRSHKDKHCLRRKKFKVIIIFNVCSIFQTYSAVLRNSQFACTFLSEIGQAPGYNSCPLLSSYILNFVSFRNYHFKGLLSGSRQHQTLNCIESAPPFCVHVPDPFTRNVTIYALRAIPSIPALLYKGRNWLIQDAVTEARRIFHLRASWENVEDLLENIASLCSSRLAKEDVLPPDDFIVIGKQGKTDVH</sequence>
<name>A0AAD9QAC2_ACRCE</name>
<reference evidence="2" key="2">
    <citation type="journal article" date="2023" name="Science">
        <title>Genomic signatures of disease resistance in endangered staghorn corals.</title>
        <authorList>
            <person name="Vollmer S.V."/>
            <person name="Selwyn J.D."/>
            <person name="Despard B.A."/>
            <person name="Roesel C.L."/>
        </authorList>
    </citation>
    <scope>NUCLEOTIDE SEQUENCE</scope>
    <source>
        <strain evidence="2">K2</strain>
    </source>
</reference>
<keyword evidence="3" id="KW-1185">Reference proteome</keyword>
<keyword evidence="1" id="KW-0812">Transmembrane</keyword>
<evidence type="ECO:0000256" key="1">
    <source>
        <dbReference type="SAM" id="Phobius"/>
    </source>
</evidence>
<accession>A0AAD9QAC2</accession>
<proteinExistence type="predicted"/>
<feature type="transmembrane region" description="Helical" evidence="1">
    <location>
        <begin position="126"/>
        <end position="144"/>
    </location>
</feature>
<dbReference type="Proteomes" id="UP001249851">
    <property type="component" value="Unassembled WGS sequence"/>
</dbReference>
<gene>
    <name evidence="2" type="ORF">P5673_020023</name>
</gene>
<reference evidence="2" key="1">
    <citation type="journal article" date="2023" name="G3 (Bethesda)">
        <title>Whole genome assembly and annotation of the endangered Caribbean coral Acropora cervicornis.</title>
        <authorList>
            <person name="Selwyn J.D."/>
            <person name="Vollmer S.V."/>
        </authorList>
    </citation>
    <scope>NUCLEOTIDE SEQUENCE</scope>
    <source>
        <strain evidence="2">K2</strain>
    </source>
</reference>
<comment type="caution">
    <text evidence="2">The sequence shown here is derived from an EMBL/GenBank/DDBJ whole genome shotgun (WGS) entry which is preliminary data.</text>
</comment>
<dbReference type="EMBL" id="JARQWQ010000048">
    <property type="protein sequence ID" value="KAK2557663.1"/>
    <property type="molecule type" value="Genomic_DNA"/>
</dbReference>